<accession>A0AA38H4K3</accession>
<comment type="catalytic activity">
    <reaction evidence="4">
        <text>a (2E,4E)-dienoyl-CoA + NADPH + H(+) = a 4,5-saturated-(3E)-enoyl-CoA + NADP(+)</text>
        <dbReference type="Rhea" id="RHEA:45912"/>
        <dbReference type="ChEBI" id="CHEBI:15378"/>
        <dbReference type="ChEBI" id="CHEBI:57783"/>
        <dbReference type="ChEBI" id="CHEBI:58349"/>
        <dbReference type="ChEBI" id="CHEBI:85101"/>
        <dbReference type="ChEBI" id="CHEBI:85493"/>
        <dbReference type="EC" id="1.3.1.124"/>
    </reaction>
</comment>
<dbReference type="EC" id="1.3.1.124" evidence="3"/>
<dbReference type="PRINTS" id="PR00081">
    <property type="entry name" value="GDHRDH"/>
</dbReference>
<reference evidence="6" key="1">
    <citation type="journal article" date="2022" name="G3 (Bethesda)">
        <title>High quality genome of the basidiomycete yeast Dioszegia hungarica PDD-24b-2 isolated from cloud water.</title>
        <authorList>
            <person name="Jarrige D."/>
            <person name="Haridas S."/>
            <person name="Bleykasten-Grosshans C."/>
            <person name="Joly M."/>
            <person name="Nadalig T."/>
            <person name="Sancelme M."/>
            <person name="Vuilleumier S."/>
            <person name="Grigoriev I.V."/>
            <person name="Amato P."/>
            <person name="Bringel F."/>
        </authorList>
    </citation>
    <scope>NUCLEOTIDE SEQUENCE</scope>
    <source>
        <strain evidence="6">PDD-24b-2</strain>
    </source>
</reference>
<evidence type="ECO:0000256" key="2">
    <source>
        <dbReference type="ARBA" id="ARBA00023002"/>
    </source>
</evidence>
<sequence length="280" mass="29564">MDTFQKDLFKGKVLFCTGGRSGICYTITEQMMRLGCSAAIVGRDAKGLEESARALEKSSGGKGRCIATSADVRDPSQVGRAVEATIKEFGKIDFVICGAAGNFLAPISTLSANAFRTVIEIDLLGTYHTIKSTLAHVRKSQGSYIHISATLHYRGVPFQPHVAAAKAGVDALSQALAVEEGPRGVRSNVIAPGPIGDTEGMSRLTPKGSNVEAQIPLGRMGKKEDIAQAATFLFSPAGSWITGSVMVVDGGESHIRAPMLPYPSSVLDPDSVKNLVKARM</sequence>
<keyword evidence="2" id="KW-0560">Oxidoreductase</keyword>
<comment type="caution">
    <text evidence="6">The sequence shown here is derived from an EMBL/GenBank/DDBJ whole genome shotgun (WGS) entry which is preliminary data.</text>
</comment>
<dbReference type="SUPFAM" id="SSF51735">
    <property type="entry name" value="NAD(P)-binding Rossmann-fold domains"/>
    <property type="match status" value="1"/>
</dbReference>
<dbReference type="CDD" id="cd05369">
    <property type="entry name" value="TER_DECR_SDR_a"/>
    <property type="match status" value="1"/>
</dbReference>
<dbReference type="Pfam" id="PF13561">
    <property type="entry name" value="adh_short_C2"/>
    <property type="match status" value="1"/>
</dbReference>
<dbReference type="GeneID" id="77725117"/>
<dbReference type="PANTHER" id="PTHR43296">
    <property type="entry name" value="PEROXISOMAL 2,4-DIENOYL-COA REDUCTASE"/>
    <property type="match status" value="1"/>
</dbReference>
<dbReference type="PANTHER" id="PTHR43296:SF2">
    <property type="entry name" value="PEROXISOMAL 2,4-DIENOYL-COA REDUCTASE [(3E)-ENOYL-COA-PRODUCING]"/>
    <property type="match status" value="1"/>
</dbReference>
<dbReference type="GO" id="GO:0009062">
    <property type="term" value="P:fatty acid catabolic process"/>
    <property type="evidence" value="ECO:0007669"/>
    <property type="project" value="InterPro"/>
</dbReference>
<proteinExistence type="predicted"/>
<comment type="catalytic activity">
    <reaction evidence="5">
        <text>a (2E,4Z)-dienoyl-CoA + NADPH + H(+) = a 4,5-saturated-(3E)-enoyl-CoA + NADP(+)</text>
        <dbReference type="Rhea" id="RHEA:61892"/>
        <dbReference type="ChEBI" id="CHEBI:15378"/>
        <dbReference type="ChEBI" id="CHEBI:57783"/>
        <dbReference type="ChEBI" id="CHEBI:58349"/>
        <dbReference type="ChEBI" id="CHEBI:85099"/>
        <dbReference type="ChEBI" id="CHEBI:85493"/>
        <dbReference type="EC" id="1.3.1.124"/>
    </reaction>
</comment>
<evidence type="ECO:0000256" key="4">
    <source>
        <dbReference type="ARBA" id="ARBA00048009"/>
    </source>
</evidence>
<name>A0AA38H4K3_9TREE</name>
<evidence type="ECO:0000313" key="7">
    <source>
        <dbReference type="Proteomes" id="UP001164286"/>
    </source>
</evidence>
<dbReference type="InterPro" id="IPR002347">
    <property type="entry name" value="SDR_fam"/>
</dbReference>
<dbReference type="InterPro" id="IPR036291">
    <property type="entry name" value="NAD(P)-bd_dom_sf"/>
</dbReference>
<evidence type="ECO:0000256" key="1">
    <source>
        <dbReference type="ARBA" id="ARBA00022857"/>
    </source>
</evidence>
<evidence type="ECO:0000256" key="3">
    <source>
        <dbReference type="ARBA" id="ARBA00026117"/>
    </source>
</evidence>
<dbReference type="GO" id="GO:0008670">
    <property type="term" value="F:2,4-dienoyl-CoA reductase (NADPH) activity"/>
    <property type="evidence" value="ECO:0007669"/>
    <property type="project" value="InterPro"/>
</dbReference>
<dbReference type="AlphaFoldDB" id="A0AA38H4K3"/>
<dbReference type="EMBL" id="JAKWFO010000008">
    <property type="protein sequence ID" value="KAI9634056.1"/>
    <property type="molecule type" value="Genomic_DNA"/>
</dbReference>
<dbReference type="RefSeq" id="XP_052943833.1">
    <property type="nucleotide sequence ID" value="XM_053085916.1"/>
</dbReference>
<gene>
    <name evidence="6" type="ORF">MKK02DRAFT_18250</name>
</gene>
<dbReference type="Proteomes" id="UP001164286">
    <property type="component" value="Unassembled WGS sequence"/>
</dbReference>
<protein>
    <recommendedName>
        <fullName evidence="3">2,4-dienoyl-CoA reductase [(3E)-enoyl-CoA-producing]</fullName>
        <ecNumber evidence="3">1.3.1.124</ecNumber>
    </recommendedName>
</protein>
<dbReference type="InterPro" id="IPR045017">
    <property type="entry name" value="DECR2-like"/>
</dbReference>
<evidence type="ECO:0000256" key="5">
    <source>
        <dbReference type="ARBA" id="ARBA00048340"/>
    </source>
</evidence>
<keyword evidence="7" id="KW-1185">Reference proteome</keyword>
<evidence type="ECO:0000313" key="6">
    <source>
        <dbReference type="EMBL" id="KAI9634056.1"/>
    </source>
</evidence>
<dbReference type="Gene3D" id="3.40.50.720">
    <property type="entry name" value="NAD(P)-binding Rossmann-like Domain"/>
    <property type="match status" value="1"/>
</dbReference>
<dbReference type="GO" id="GO:0005777">
    <property type="term" value="C:peroxisome"/>
    <property type="evidence" value="ECO:0007669"/>
    <property type="project" value="TreeGrafter"/>
</dbReference>
<keyword evidence="1" id="KW-0521">NADP</keyword>
<organism evidence="6 7">
    <name type="scientific">Dioszegia hungarica</name>
    <dbReference type="NCBI Taxonomy" id="4972"/>
    <lineage>
        <taxon>Eukaryota</taxon>
        <taxon>Fungi</taxon>
        <taxon>Dikarya</taxon>
        <taxon>Basidiomycota</taxon>
        <taxon>Agaricomycotina</taxon>
        <taxon>Tremellomycetes</taxon>
        <taxon>Tremellales</taxon>
        <taxon>Bulleribasidiaceae</taxon>
        <taxon>Dioszegia</taxon>
    </lineage>
</organism>